<keyword evidence="10" id="KW-1185">Reference proteome</keyword>
<feature type="transmembrane region" description="Helical" evidence="7">
    <location>
        <begin position="16"/>
        <end position="40"/>
    </location>
</feature>
<evidence type="ECO:0000256" key="7">
    <source>
        <dbReference type="SAM" id="Phobius"/>
    </source>
</evidence>
<feature type="domain" description="Rhodopsin" evidence="8">
    <location>
        <begin position="36"/>
        <end position="138"/>
    </location>
</feature>
<feature type="compositionally biased region" description="Gly residues" evidence="6">
    <location>
        <begin position="346"/>
        <end position="355"/>
    </location>
</feature>
<dbReference type="InterPro" id="IPR049326">
    <property type="entry name" value="Rhodopsin_dom_fungi"/>
</dbReference>
<evidence type="ECO:0000256" key="1">
    <source>
        <dbReference type="ARBA" id="ARBA00004141"/>
    </source>
</evidence>
<evidence type="ECO:0000313" key="10">
    <source>
        <dbReference type="Proteomes" id="UP000452235"/>
    </source>
</evidence>
<evidence type="ECO:0000313" key="9">
    <source>
        <dbReference type="EMBL" id="GFF21158.1"/>
    </source>
</evidence>
<dbReference type="Pfam" id="PF20684">
    <property type="entry name" value="Fung_rhodopsin"/>
    <property type="match status" value="2"/>
</dbReference>
<keyword evidence="4 7" id="KW-0472">Membrane</keyword>
<gene>
    <name evidence="9" type="ORF">ATEIFO6365_0014009000</name>
</gene>
<keyword evidence="3 7" id="KW-1133">Transmembrane helix</keyword>
<feature type="transmembrane region" description="Helical" evidence="7">
    <location>
        <begin position="160"/>
        <end position="183"/>
    </location>
</feature>
<dbReference type="OrthoDB" id="10017208at2759"/>
<dbReference type="Proteomes" id="UP000452235">
    <property type="component" value="Unassembled WGS sequence"/>
</dbReference>
<feature type="compositionally biased region" description="Polar residues" evidence="6">
    <location>
        <begin position="270"/>
        <end position="286"/>
    </location>
</feature>
<dbReference type="PANTHER" id="PTHR33048:SF64">
    <property type="entry name" value="INTEGRAL MEMBRANE PROTEIN"/>
    <property type="match status" value="1"/>
</dbReference>
<comment type="caution">
    <text evidence="9">The sequence shown here is derived from an EMBL/GenBank/DDBJ whole genome shotgun (WGS) entry which is preliminary data.</text>
</comment>
<protein>
    <submittedName>
        <fullName evidence="9">Integral membrane protein</fullName>
    </submittedName>
</protein>
<organism evidence="9 10">
    <name type="scientific">Aspergillus terreus</name>
    <dbReference type="NCBI Taxonomy" id="33178"/>
    <lineage>
        <taxon>Eukaryota</taxon>
        <taxon>Fungi</taxon>
        <taxon>Dikarya</taxon>
        <taxon>Ascomycota</taxon>
        <taxon>Pezizomycotina</taxon>
        <taxon>Eurotiomycetes</taxon>
        <taxon>Eurotiomycetidae</taxon>
        <taxon>Eurotiales</taxon>
        <taxon>Aspergillaceae</taxon>
        <taxon>Aspergillus</taxon>
        <taxon>Aspergillus subgen. Circumdati</taxon>
    </lineage>
</organism>
<feature type="compositionally biased region" description="Polar residues" evidence="6">
    <location>
        <begin position="317"/>
        <end position="331"/>
    </location>
</feature>
<keyword evidence="2 7" id="KW-0812">Transmembrane</keyword>
<accession>A0A5M3Z6J6</accession>
<dbReference type="GO" id="GO:0016020">
    <property type="term" value="C:membrane"/>
    <property type="evidence" value="ECO:0007669"/>
    <property type="project" value="UniProtKB-SubCell"/>
</dbReference>
<dbReference type="InterPro" id="IPR052337">
    <property type="entry name" value="SAT4-like"/>
</dbReference>
<reference evidence="9 10" key="1">
    <citation type="submission" date="2020-01" db="EMBL/GenBank/DDBJ databases">
        <title>Aspergillus terreus IFO 6365 whole genome shotgun sequence.</title>
        <authorList>
            <person name="Kanamasa S."/>
            <person name="Takahashi H."/>
        </authorList>
    </citation>
    <scope>NUCLEOTIDE SEQUENCE [LARGE SCALE GENOMIC DNA]</scope>
    <source>
        <strain evidence="9 10">IFO 6365</strain>
    </source>
</reference>
<evidence type="ECO:0000256" key="3">
    <source>
        <dbReference type="ARBA" id="ARBA00022989"/>
    </source>
</evidence>
<comment type="subcellular location">
    <subcellularLocation>
        <location evidence="1">Membrane</location>
        <topology evidence="1">Multi-pass membrane protein</topology>
    </subcellularLocation>
</comment>
<dbReference type="AlphaFoldDB" id="A0A5M3Z6J6"/>
<dbReference type="EMBL" id="BLJY01000014">
    <property type="protein sequence ID" value="GFF21158.1"/>
    <property type="molecule type" value="Genomic_DNA"/>
</dbReference>
<feature type="transmembrane region" description="Helical" evidence="7">
    <location>
        <begin position="228"/>
        <end position="248"/>
    </location>
</feature>
<feature type="domain" description="Rhodopsin" evidence="8">
    <location>
        <begin position="141"/>
        <end position="253"/>
    </location>
</feature>
<dbReference type="VEuPathDB" id="FungiDB:ATEG_07111"/>
<evidence type="ECO:0000256" key="2">
    <source>
        <dbReference type="ARBA" id="ARBA00022692"/>
    </source>
</evidence>
<sequence length="373" mass="41420">MGWVYNLVTPDPNSHVARVIGVCLTFSLSALVAVALRMYIRVVVKRSVWVDDYACCFSAVLSVAYASIIVARELFLSSRLNEADDLVETRWGLGLDFHYFPKENVVPYSKIQYAGGPMYTLALLGFKVSLLSSYLRVAGFIAKQWDATIPGTCINTVASYYGLAGTSLGFDVIIIALPMPVLWQLQLRLRQKIALVGLFALGFFITIIQIFRIFTIKNLKTYTDSQPILLWSTIEISLGVIIACIPTYGPMFKSFASNINSYRKRQTDQSYRLTSARQQSHTQASSQRRKLGSHDDLDTFICEEDGDEGSVPARPFDNSTPHKTTIMSTQKGLGDNSSEEHILGPGSEGSLGGNERGLHIQKVTEVKVERHDV</sequence>
<evidence type="ECO:0000256" key="4">
    <source>
        <dbReference type="ARBA" id="ARBA00023136"/>
    </source>
</evidence>
<dbReference type="PANTHER" id="PTHR33048">
    <property type="entry name" value="PTH11-LIKE INTEGRAL MEMBRANE PROTEIN (AFU_ORTHOLOGUE AFUA_5G11245)"/>
    <property type="match status" value="1"/>
</dbReference>
<feature type="region of interest" description="Disordered" evidence="6">
    <location>
        <begin position="270"/>
        <end position="356"/>
    </location>
</feature>
<feature type="transmembrane region" description="Helical" evidence="7">
    <location>
        <begin position="195"/>
        <end position="216"/>
    </location>
</feature>
<feature type="transmembrane region" description="Helical" evidence="7">
    <location>
        <begin position="52"/>
        <end position="71"/>
    </location>
</feature>
<comment type="similarity">
    <text evidence="5">Belongs to the SAT4 family.</text>
</comment>
<evidence type="ECO:0000256" key="5">
    <source>
        <dbReference type="ARBA" id="ARBA00038359"/>
    </source>
</evidence>
<evidence type="ECO:0000259" key="8">
    <source>
        <dbReference type="Pfam" id="PF20684"/>
    </source>
</evidence>
<evidence type="ECO:0000256" key="6">
    <source>
        <dbReference type="SAM" id="MobiDB-lite"/>
    </source>
</evidence>
<name>A0A5M3Z6J6_ASPTE</name>
<proteinExistence type="inferred from homology"/>